<keyword evidence="2" id="KW-0479">Metal-binding</keyword>
<proteinExistence type="predicted"/>
<dbReference type="PANTHER" id="PTHR46250:SF15">
    <property type="entry name" value="OS01G0523800 PROTEIN"/>
    <property type="match status" value="1"/>
</dbReference>
<feature type="domain" description="DDE Tnp4" evidence="6">
    <location>
        <begin position="131"/>
        <end position="271"/>
    </location>
</feature>
<keyword evidence="9" id="KW-1185">Reference proteome</keyword>
<protein>
    <recommendedName>
        <fullName evidence="10">Nuclease</fullName>
    </recommendedName>
</protein>
<feature type="transmembrane region" description="Helical" evidence="4">
    <location>
        <begin position="12"/>
        <end position="33"/>
    </location>
</feature>
<comment type="caution">
    <text evidence="8">The sequence shown here is derived from an EMBL/GenBank/DDBJ whole genome shotgun (WGS) entry which is preliminary data.</text>
</comment>
<dbReference type="EMBL" id="JABTTQ020000009">
    <property type="protein sequence ID" value="KAK6148885.1"/>
    <property type="molecule type" value="Genomic_DNA"/>
</dbReference>
<dbReference type="InterPro" id="IPR058353">
    <property type="entry name" value="DUF8040"/>
</dbReference>
<evidence type="ECO:0008006" key="10">
    <source>
        <dbReference type="Google" id="ProtNLM"/>
    </source>
</evidence>
<dbReference type="Pfam" id="PF13359">
    <property type="entry name" value="DDE_Tnp_4"/>
    <property type="match status" value="1"/>
</dbReference>
<name>A0ABR0WRS3_REHGL</name>
<dbReference type="InterPro" id="IPR024752">
    <property type="entry name" value="Myb/SANT-like_dom"/>
</dbReference>
<evidence type="ECO:0000259" key="7">
    <source>
        <dbReference type="Pfam" id="PF26138"/>
    </source>
</evidence>
<keyword evidence="4" id="KW-1133">Transmembrane helix</keyword>
<dbReference type="PANTHER" id="PTHR46250">
    <property type="entry name" value="MYB/SANT-LIKE DNA-BINDING DOMAIN PROTEIN-RELATED"/>
    <property type="match status" value="1"/>
</dbReference>
<evidence type="ECO:0000313" key="9">
    <source>
        <dbReference type="Proteomes" id="UP001318860"/>
    </source>
</evidence>
<evidence type="ECO:0000259" key="5">
    <source>
        <dbReference type="Pfam" id="PF12776"/>
    </source>
</evidence>
<evidence type="ECO:0000256" key="3">
    <source>
        <dbReference type="SAM" id="MobiDB-lite"/>
    </source>
</evidence>
<evidence type="ECO:0000256" key="1">
    <source>
        <dbReference type="ARBA" id="ARBA00001968"/>
    </source>
</evidence>
<dbReference type="Pfam" id="PF26138">
    <property type="entry name" value="DUF8040"/>
    <property type="match status" value="1"/>
</dbReference>
<keyword evidence="4" id="KW-0472">Membrane</keyword>
<dbReference type="Proteomes" id="UP001318860">
    <property type="component" value="Unassembled WGS sequence"/>
</dbReference>
<keyword evidence="4" id="KW-0812">Transmembrane</keyword>
<feature type="domain" description="Myb/SANT-like" evidence="5">
    <location>
        <begin position="361"/>
        <end position="457"/>
    </location>
</feature>
<evidence type="ECO:0000313" key="8">
    <source>
        <dbReference type="EMBL" id="KAK6148885.1"/>
    </source>
</evidence>
<feature type="domain" description="DUF8040" evidence="7">
    <location>
        <begin position="63"/>
        <end position="124"/>
    </location>
</feature>
<evidence type="ECO:0000256" key="4">
    <source>
        <dbReference type="SAM" id="Phobius"/>
    </source>
</evidence>
<accession>A0ABR0WRS3</accession>
<feature type="compositionally biased region" description="Polar residues" evidence="3">
    <location>
        <begin position="531"/>
        <end position="542"/>
    </location>
</feature>
<comment type="cofactor">
    <cofactor evidence="1">
        <name>a divalent metal cation</name>
        <dbReference type="ChEBI" id="CHEBI:60240"/>
    </cofactor>
</comment>
<organism evidence="8 9">
    <name type="scientific">Rehmannia glutinosa</name>
    <name type="common">Chinese foxglove</name>
    <dbReference type="NCBI Taxonomy" id="99300"/>
    <lineage>
        <taxon>Eukaryota</taxon>
        <taxon>Viridiplantae</taxon>
        <taxon>Streptophyta</taxon>
        <taxon>Embryophyta</taxon>
        <taxon>Tracheophyta</taxon>
        <taxon>Spermatophyta</taxon>
        <taxon>Magnoliopsida</taxon>
        <taxon>eudicotyledons</taxon>
        <taxon>Gunneridae</taxon>
        <taxon>Pentapetalae</taxon>
        <taxon>asterids</taxon>
        <taxon>lamiids</taxon>
        <taxon>Lamiales</taxon>
        <taxon>Orobanchaceae</taxon>
        <taxon>Rehmannieae</taxon>
        <taxon>Rehmannia</taxon>
    </lineage>
</organism>
<evidence type="ECO:0000256" key="2">
    <source>
        <dbReference type="ARBA" id="ARBA00022723"/>
    </source>
</evidence>
<gene>
    <name evidence="8" type="ORF">DH2020_016410</name>
</gene>
<sequence>MSEISRRRAEIFLLVEEIMLESVFIVNMFASIIRKRAQRRLIHRKQGTIYKMADRIPKQFEHLDDLILHNDTDCLDNLRMTRGAFAKLCYLLKHLGGLRDSRYVSINEKAALFLSVLAHHKKNRIGCLGALDGTYIKVKVSDTEKARYRTRKGDIAVNCLRVCDTNMDFIYLRTGWEGSTADCRVLRDAIHRPNGLKISQGVRYHLDEWGEGNSIPQNPKEYFNMIHSKARNVIERAFGLLKKRWAILRSQSFYDIKVQNRIIMACVLLHNFIRLELHVDPIEELSSDDDEDDHEDNENVDFIETVEPSQFWTNWRDNLAQSMFNEWRGISYGFIDRFRMDVSSGNLTKPVQKRNDKGRRSWSRREEETLVAALKKVIANGWKSENGFKIGYLQALEQEMQKIIPGTDLKGILHINSKIHVWKKDYGSLVTMLSRSGIGWNVTTNMIEAPDDAWAEYVKVDANDRLMRNKSWSFYNDWVMIFGKDRATGEHAEDFTDALNHVINGQSNPQDDYHVNLENLSDNCEYETETHSNCQAESTPQMSASGKKGARGKRKSSDGVDPLYEIMKTFCQSTDARLGDIAKRIGYEYDISIARNEVFGVVGNMQGLSLRDKLLVSKLLVKNTEDS</sequence>
<evidence type="ECO:0000259" key="6">
    <source>
        <dbReference type="Pfam" id="PF13359"/>
    </source>
</evidence>
<dbReference type="InterPro" id="IPR027806">
    <property type="entry name" value="HARBI1_dom"/>
</dbReference>
<feature type="region of interest" description="Disordered" evidence="3">
    <location>
        <begin position="529"/>
        <end position="557"/>
    </location>
</feature>
<reference evidence="8 9" key="1">
    <citation type="journal article" date="2021" name="Comput. Struct. Biotechnol. J.">
        <title>De novo genome assembly of the potent medicinal plant Rehmannia glutinosa using nanopore technology.</title>
        <authorList>
            <person name="Ma L."/>
            <person name="Dong C."/>
            <person name="Song C."/>
            <person name="Wang X."/>
            <person name="Zheng X."/>
            <person name="Niu Y."/>
            <person name="Chen S."/>
            <person name="Feng W."/>
        </authorList>
    </citation>
    <scope>NUCLEOTIDE SEQUENCE [LARGE SCALE GENOMIC DNA]</scope>
    <source>
        <strain evidence="8">DH-2019</strain>
    </source>
</reference>
<dbReference type="Pfam" id="PF12776">
    <property type="entry name" value="Myb_DNA-bind_3"/>
    <property type="match status" value="1"/>
</dbReference>